<dbReference type="AlphaFoldDB" id="A0A5C8PMF4"/>
<name>A0A5C8PMF4_9HYPH</name>
<reference evidence="1 2" key="1">
    <citation type="submission" date="2019-06" db="EMBL/GenBank/DDBJ databases">
        <title>New taxonomy in bacterial strain CC-CFT640, isolated from vineyard.</title>
        <authorList>
            <person name="Lin S.-Y."/>
            <person name="Tsai C.-F."/>
            <person name="Young C.-C."/>
        </authorList>
    </citation>
    <scope>NUCLEOTIDE SEQUENCE [LARGE SCALE GENOMIC DNA]</scope>
    <source>
        <strain evidence="1 2">CC-CFT640</strain>
    </source>
</reference>
<proteinExistence type="predicted"/>
<comment type="caution">
    <text evidence="1">The sequence shown here is derived from an EMBL/GenBank/DDBJ whole genome shotgun (WGS) entry which is preliminary data.</text>
</comment>
<dbReference type="EMBL" id="VDUZ01000013">
    <property type="protein sequence ID" value="TXL75619.1"/>
    <property type="molecule type" value="Genomic_DNA"/>
</dbReference>
<keyword evidence="2" id="KW-1185">Reference proteome</keyword>
<sequence length="131" mass="14238">MRPLLKTAVASLVSFGVAGWDAAAQPLGDALESCIKNATINITVKLDGKLDATQLVLFCEGADARRLYLSSEKVTKKETGENGDTRRFFGPSNKPEIAGCYKQGGVSDPSYLCHITINLAEQFIREYARQP</sequence>
<dbReference type="Proteomes" id="UP000321638">
    <property type="component" value="Unassembled WGS sequence"/>
</dbReference>
<organism evidence="1 2">
    <name type="scientific">Vineibacter terrae</name>
    <dbReference type="NCBI Taxonomy" id="2586908"/>
    <lineage>
        <taxon>Bacteria</taxon>
        <taxon>Pseudomonadati</taxon>
        <taxon>Pseudomonadota</taxon>
        <taxon>Alphaproteobacteria</taxon>
        <taxon>Hyphomicrobiales</taxon>
        <taxon>Vineibacter</taxon>
    </lineage>
</organism>
<protein>
    <submittedName>
        <fullName evidence="1">Uncharacterized protein</fullName>
    </submittedName>
</protein>
<dbReference type="RefSeq" id="WP_147847424.1">
    <property type="nucleotide sequence ID" value="NZ_VDUZ01000013.1"/>
</dbReference>
<accession>A0A5C8PMF4</accession>
<gene>
    <name evidence="1" type="ORF">FHP25_13265</name>
</gene>
<evidence type="ECO:0000313" key="1">
    <source>
        <dbReference type="EMBL" id="TXL75619.1"/>
    </source>
</evidence>
<evidence type="ECO:0000313" key="2">
    <source>
        <dbReference type="Proteomes" id="UP000321638"/>
    </source>
</evidence>